<name>A0AAW7ZCT5_9FIRM</name>
<dbReference type="Proteomes" id="UP001172911">
    <property type="component" value="Unassembled WGS sequence"/>
</dbReference>
<gene>
    <name evidence="1" type="ORF">P6N53_09750</name>
</gene>
<sequence>MVKKVVINASEKYLAKKEREVRIKGRFRNQKINPTNKDLYEYLNDTNARLSEIYDLLKEQDRIAK</sequence>
<reference evidence="1" key="2">
    <citation type="submission" date="2023-03" db="EMBL/GenBank/DDBJ databases">
        <authorList>
            <person name="Zhang Z."/>
        </authorList>
    </citation>
    <scope>NUCLEOTIDE SEQUENCE</scope>
    <source>
        <strain evidence="1">DSA</strain>
    </source>
</reference>
<evidence type="ECO:0000313" key="1">
    <source>
        <dbReference type="EMBL" id="MDO7787502.1"/>
    </source>
</evidence>
<organism evidence="1 2">
    <name type="scientific">Desulforamulus aquiferis</name>
    <dbReference type="NCBI Taxonomy" id="1397668"/>
    <lineage>
        <taxon>Bacteria</taxon>
        <taxon>Bacillati</taxon>
        <taxon>Bacillota</taxon>
        <taxon>Clostridia</taxon>
        <taxon>Eubacteriales</taxon>
        <taxon>Peptococcaceae</taxon>
        <taxon>Desulforamulus</taxon>
    </lineage>
</organism>
<dbReference type="EMBL" id="JARPTC010000014">
    <property type="protein sequence ID" value="MDO7787502.1"/>
    <property type="molecule type" value="Genomic_DNA"/>
</dbReference>
<dbReference type="AlphaFoldDB" id="A0AAW7ZCT5"/>
<evidence type="ECO:0000313" key="2">
    <source>
        <dbReference type="Proteomes" id="UP001172911"/>
    </source>
</evidence>
<accession>A0AAW7ZCT5</accession>
<protein>
    <submittedName>
        <fullName evidence="1">Uncharacterized protein</fullName>
    </submittedName>
</protein>
<dbReference type="RefSeq" id="WP_304542647.1">
    <property type="nucleotide sequence ID" value="NZ_JARPTC010000014.1"/>
</dbReference>
<keyword evidence="2" id="KW-1185">Reference proteome</keyword>
<proteinExistence type="predicted"/>
<comment type="caution">
    <text evidence="1">The sequence shown here is derived from an EMBL/GenBank/DDBJ whole genome shotgun (WGS) entry which is preliminary data.</text>
</comment>
<reference evidence="1" key="1">
    <citation type="journal article" date="2023" name="J. Hazard. Mater.">
        <title>Anaerobic biodegradation of pyrene and benzo[a]pyrene by a new sulfate-reducing Desulforamulus aquiferis strain DSA.</title>
        <authorList>
            <person name="Zhang Z."/>
            <person name="Sun J."/>
            <person name="Gong X."/>
            <person name="Wang C."/>
            <person name="Wang H."/>
        </authorList>
    </citation>
    <scope>NUCLEOTIDE SEQUENCE</scope>
    <source>
        <strain evidence="1">DSA</strain>
    </source>
</reference>